<dbReference type="AlphaFoldDB" id="A0A285X5C7"/>
<evidence type="ECO:0000313" key="1">
    <source>
        <dbReference type="EMBL" id="SOC80540.1"/>
    </source>
</evidence>
<name>A0A285X5C7_9FLAO</name>
<reference evidence="2" key="1">
    <citation type="submission" date="2017-09" db="EMBL/GenBank/DDBJ databases">
        <authorList>
            <person name="Varghese N."/>
            <person name="Submissions S."/>
        </authorList>
    </citation>
    <scope>NUCLEOTIDE SEQUENCE [LARGE SCALE GENOMIC DNA]</scope>
    <source>
        <strain evidence="2">CGMCC 1.12641</strain>
    </source>
</reference>
<accession>A0A285X5C7</accession>
<gene>
    <name evidence="1" type="ORF">SAMN06296241_2092</name>
</gene>
<proteinExistence type="predicted"/>
<dbReference type="OrthoDB" id="9152336at2"/>
<dbReference type="Proteomes" id="UP000219193">
    <property type="component" value="Unassembled WGS sequence"/>
</dbReference>
<sequence length="367" mass="42229">MALSLKHLLPVLGIGILLSCEPEDLREGSPVENISTSYITSTNTSKNKTPQKGTKTENLREVIMEDVVPSECGATEFSTVVWKHFTELASDDLAVEVMNQYLFFQENAVRLRIGTNSFGPNGEYTKHVERMIRTLERFWNMPNEIEVLGQHNATLNNRENLADIIWYTKQDLESREDVYPLVEEILERNRVSSILPNSPFFAADGYANFDKEIVLGDGLIQMFSETGLEQEIVWTGILSHEWSHQVQFKQFNEWYPAGFFDSKAEETRTIELEADFFSGYFMTHKRGATYNWKKADDFFELFYQSGDCSFDFEQHHGTPLQRKAATYEGYLLAESAKKKGQILSAEELHHIFITQVLPEVVNELQYL</sequence>
<evidence type="ECO:0000313" key="2">
    <source>
        <dbReference type="Proteomes" id="UP000219193"/>
    </source>
</evidence>
<protein>
    <submittedName>
        <fullName evidence="1">Uncharacterized protein</fullName>
    </submittedName>
</protein>
<dbReference type="PROSITE" id="PS51257">
    <property type="entry name" value="PROKAR_LIPOPROTEIN"/>
    <property type="match status" value="1"/>
</dbReference>
<dbReference type="EMBL" id="OCMF01000002">
    <property type="protein sequence ID" value="SOC80540.1"/>
    <property type="molecule type" value="Genomic_DNA"/>
</dbReference>
<keyword evidence="2" id="KW-1185">Reference proteome</keyword>
<dbReference type="RefSeq" id="WP_097056302.1">
    <property type="nucleotide sequence ID" value="NZ_OCMF01000002.1"/>
</dbReference>
<organism evidence="1 2">
    <name type="scientific">Salinimicrobium sediminis</name>
    <dbReference type="NCBI Taxonomy" id="1343891"/>
    <lineage>
        <taxon>Bacteria</taxon>
        <taxon>Pseudomonadati</taxon>
        <taxon>Bacteroidota</taxon>
        <taxon>Flavobacteriia</taxon>
        <taxon>Flavobacteriales</taxon>
        <taxon>Flavobacteriaceae</taxon>
        <taxon>Salinimicrobium</taxon>
    </lineage>
</organism>